<evidence type="ECO:0000313" key="3">
    <source>
        <dbReference type="Proteomes" id="UP001431783"/>
    </source>
</evidence>
<keyword evidence="1" id="KW-0812">Transmembrane</keyword>
<keyword evidence="3" id="KW-1185">Reference proteome</keyword>
<organism evidence="2 3">
    <name type="scientific">Henosepilachna vigintioctopunctata</name>
    <dbReference type="NCBI Taxonomy" id="420089"/>
    <lineage>
        <taxon>Eukaryota</taxon>
        <taxon>Metazoa</taxon>
        <taxon>Ecdysozoa</taxon>
        <taxon>Arthropoda</taxon>
        <taxon>Hexapoda</taxon>
        <taxon>Insecta</taxon>
        <taxon>Pterygota</taxon>
        <taxon>Neoptera</taxon>
        <taxon>Endopterygota</taxon>
        <taxon>Coleoptera</taxon>
        <taxon>Polyphaga</taxon>
        <taxon>Cucujiformia</taxon>
        <taxon>Coccinelloidea</taxon>
        <taxon>Coccinellidae</taxon>
        <taxon>Epilachninae</taxon>
        <taxon>Epilachnini</taxon>
        <taxon>Henosepilachna</taxon>
    </lineage>
</organism>
<feature type="transmembrane region" description="Helical" evidence="1">
    <location>
        <begin position="54"/>
        <end position="74"/>
    </location>
</feature>
<dbReference type="EMBL" id="JARQZJ010000075">
    <property type="protein sequence ID" value="KAK9882362.1"/>
    <property type="molecule type" value="Genomic_DNA"/>
</dbReference>
<evidence type="ECO:0000256" key="1">
    <source>
        <dbReference type="SAM" id="Phobius"/>
    </source>
</evidence>
<dbReference type="Proteomes" id="UP001431783">
    <property type="component" value="Unassembled WGS sequence"/>
</dbReference>
<keyword evidence="1" id="KW-1133">Transmembrane helix</keyword>
<sequence length="88" mass="9375">MCVTVDKWRVLSIILSSVALTVTLGLITCILSHYREGAAPEGGGTASDPNNAALTPTSAPVSCPILISFPIFPFSTMLKILDYRIISH</sequence>
<reference evidence="2 3" key="1">
    <citation type="submission" date="2023-03" db="EMBL/GenBank/DDBJ databases">
        <title>Genome insight into feeding habits of ladybird beetles.</title>
        <authorList>
            <person name="Li H.-S."/>
            <person name="Huang Y.-H."/>
            <person name="Pang H."/>
        </authorList>
    </citation>
    <scope>NUCLEOTIDE SEQUENCE [LARGE SCALE GENOMIC DNA]</scope>
    <source>
        <strain evidence="2">SYSU_2023b</strain>
        <tissue evidence="2">Whole body</tissue>
    </source>
</reference>
<comment type="caution">
    <text evidence="2">The sequence shown here is derived from an EMBL/GenBank/DDBJ whole genome shotgun (WGS) entry which is preliminary data.</text>
</comment>
<proteinExistence type="predicted"/>
<keyword evidence="1" id="KW-0472">Membrane</keyword>
<dbReference type="AlphaFoldDB" id="A0AAW1UQV4"/>
<feature type="transmembrane region" description="Helical" evidence="1">
    <location>
        <begin position="12"/>
        <end position="34"/>
    </location>
</feature>
<evidence type="ECO:0000313" key="2">
    <source>
        <dbReference type="EMBL" id="KAK9882362.1"/>
    </source>
</evidence>
<accession>A0AAW1UQV4</accession>
<name>A0AAW1UQV4_9CUCU</name>
<gene>
    <name evidence="2" type="ORF">WA026_020887</name>
</gene>
<protein>
    <submittedName>
        <fullName evidence="2">Uncharacterized protein</fullName>
    </submittedName>
</protein>